<dbReference type="InterPro" id="IPR009467">
    <property type="entry name" value="Glycolipid-bd_prot_put"/>
</dbReference>
<organism evidence="2 3">
    <name type="scientific">Stutzerimonas zhaodongensis</name>
    <dbReference type="NCBI Taxonomy" id="1176257"/>
    <lineage>
        <taxon>Bacteria</taxon>
        <taxon>Pseudomonadati</taxon>
        <taxon>Pseudomonadota</taxon>
        <taxon>Gammaproteobacteria</taxon>
        <taxon>Pseudomonadales</taxon>
        <taxon>Pseudomonadaceae</taxon>
        <taxon>Stutzerimonas</taxon>
    </lineage>
</organism>
<dbReference type="Proteomes" id="UP000683436">
    <property type="component" value="Chromosome"/>
</dbReference>
<dbReference type="RefSeq" id="WP_128119730.1">
    <property type="nucleotide sequence ID" value="NZ_CP076683.1"/>
</dbReference>
<dbReference type="EMBL" id="CP076683">
    <property type="protein sequence ID" value="QWV17768.1"/>
    <property type="molecule type" value="Genomic_DNA"/>
</dbReference>
<accession>A0A365PX80</accession>
<proteinExistence type="predicted"/>
<name>A0A365PX80_9GAMM</name>
<evidence type="ECO:0000313" key="1">
    <source>
        <dbReference type="EMBL" id="QWV17768.1"/>
    </source>
</evidence>
<dbReference type="Pfam" id="PF06475">
    <property type="entry name" value="Glycolipid_bind"/>
    <property type="match status" value="1"/>
</dbReference>
<evidence type="ECO:0000313" key="3">
    <source>
        <dbReference type="Proteomes" id="UP000252554"/>
    </source>
</evidence>
<keyword evidence="4" id="KW-1185">Reference proteome</keyword>
<sequence>MQTTVKWCDWRGNGLDYCSFLTNSESSVLDGVVTGSREGSYGAHYFVLTDACFLTREVRVEYVGGPRMHICTDGEGRWHDVIRNEPIPSLTGCLDVDIGVTPATNTLPIKRLKLAEQASQEIVVAYVPLPTQITGAFLPRIAQQRYTCLTLNQRYRYEGIFRKFTADLDLDRHGLVLDYPETFRRVHF</sequence>
<dbReference type="SUPFAM" id="SSF159275">
    <property type="entry name" value="PA1994-like"/>
    <property type="match status" value="1"/>
</dbReference>
<reference evidence="1 4" key="2">
    <citation type="submission" date="2021-06" db="EMBL/GenBank/DDBJ databases">
        <title>Microbial metabolic specificity influences pelagic lipid remineralization.</title>
        <authorList>
            <person name="Behrendt L."/>
            <person name="Hunter J.E."/>
            <person name="Alcolombri U."/>
            <person name="Smriga S."/>
            <person name="Mincer T."/>
            <person name="Lowenstein D.P."/>
            <person name="Peaudecerf F.J."/>
            <person name="Fernandez V.I."/>
            <person name="Fredricks H."/>
            <person name="Almblad H."/>
            <person name="Harrison J.J."/>
            <person name="Stocker R."/>
            <person name="Van Mooy B.A.S."/>
        </authorList>
    </citation>
    <scope>NUCLEOTIDE SEQUENCE [LARGE SCALE GENOMIC DNA]</scope>
    <source>
        <strain evidence="1 4">A252</strain>
    </source>
</reference>
<evidence type="ECO:0000313" key="2">
    <source>
        <dbReference type="EMBL" id="RBA60417.1"/>
    </source>
</evidence>
<evidence type="ECO:0000313" key="4">
    <source>
        <dbReference type="Proteomes" id="UP000683436"/>
    </source>
</evidence>
<dbReference type="Proteomes" id="UP000252554">
    <property type="component" value="Unassembled WGS sequence"/>
</dbReference>
<reference evidence="2 3" key="1">
    <citation type="submission" date="2018-06" db="EMBL/GenBank/DDBJ databases">
        <title>Whole genome sequencing of four bacterial strains from South Shetland trench revealing bio-synthetic gene clusters.</title>
        <authorList>
            <person name="Abdel-Mageed W.M."/>
            <person name="Lehri B."/>
            <person name="Jarmusch S.A."/>
            <person name="Miranda K."/>
            <person name="Goodfellow M."/>
            <person name="Jaspars M."/>
            <person name="Karlyshev A.V."/>
        </authorList>
    </citation>
    <scope>NUCLEOTIDE SEQUENCE [LARGE SCALE GENOMIC DNA]</scope>
    <source>
        <strain evidence="2 3">SST2</strain>
    </source>
</reference>
<dbReference type="AlphaFoldDB" id="A0A365PX80"/>
<gene>
    <name evidence="2" type="ORF">DQ403_06855</name>
    <name evidence="1" type="ORF">KQ248_03465</name>
</gene>
<protein>
    <submittedName>
        <fullName evidence="1">Glycolipid-binding domain-containing protein</fullName>
    </submittedName>
</protein>
<dbReference type="EMBL" id="QNTV01000003">
    <property type="protein sequence ID" value="RBA60417.1"/>
    <property type="molecule type" value="Genomic_DNA"/>
</dbReference>